<dbReference type="HOGENOM" id="CLU_1203379_0_0_10"/>
<proteinExistence type="predicted"/>
<keyword evidence="1" id="KW-0812">Transmembrane</keyword>
<feature type="transmembrane region" description="Helical" evidence="1">
    <location>
        <begin position="201"/>
        <end position="223"/>
    </location>
</feature>
<name>I0KCH3_9BACT</name>
<protein>
    <submittedName>
        <fullName evidence="2">Uncharacterized protein</fullName>
    </submittedName>
</protein>
<accession>I0KCH3</accession>
<reference evidence="2 3" key="1">
    <citation type="journal article" date="2012" name="J. Bacteriol.">
        <title>Genome Sequence of Fibrella aestuarina BUZ 2T, a Filamentous Marine Bacterium.</title>
        <authorList>
            <person name="Filippini M."/>
            <person name="Qi W."/>
            <person name="Blom J."/>
            <person name="Goesmann A."/>
            <person name="Smits T.H."/>
            <person name="Bagheri H.C."/>
        </authorList>
    </citation>
    <scope>NUCLEOTIDE SEQUENCE [LARGE SCALE GENOMIC DNA]</scope>
    <source>
        <strain evidence="3">BUZ 2T</strain>
    </source>
</reference>
<organism evidence="2 3">
    <name type="scientific">Fibrella aestuarina BUZ 2</name>
    <dbReference type="NCBI Taxonomy" id="1166018"/>
    <lineage>
        <taxon>Bacteria</taxon>
        <taxon>Pseudomonadati</taxon>
        <taxon>Bacteroidota</taxon>
        <taxon>Cytophagia</taxon>
        <taxon>Cytophagales</taxon>
        <taxon>Spirosomataceae</taxon>
        <taxon>Fibrella</taxon>
    </lineage>
</organism>
<dbReference type="Proteomes" id="UP000011058">
    <property type="component" value="Chromosome"/>
</dbReference>
<evidence type="ECO:0000256" key="1">
    <source>
        <dbReference type="SAM" id="Phobius"/>
    </source>
</evidence>
<evidence type="ECO:0000313" key="2">
    <source>
        <dbReference type="EMBL" id="CCH01826.1"/>
    </source>
</evidence>
<keyword evidence="1" id="KW-1133">Transmembrane helix</keyword>
<dbReference type="AlphaFoldDB" id="I0KCH3"/>
<dbReference type="OrthoDB" id="9823029at2"/>
<keyword evidence="1" id="KW-0472">Membrane</keyword>
<sequence length="230" mass="25553">MYTISSWAGKNPWLIRLFILPVLFYVQGKIAFAAGADLFFYGFSAADFWFWGLIGVIWLAAYLYPHDARAQLKTNFWVVKRLELLSCTAVFGLWMFAGNQMAQHVEGKAPLSKTDPVRMASVSHTKSDSESRTKIETKEQNRVKRAYRAYFRNAIKRIKKDHQTKHWFTVVISILAGVVLIGLGIIMLVCGIQCSGSGGMVALGVIGGLGLVGLGIWVLIAGIRRRPQAG</sequence>
<dbReference type="EMBL" id="HE796683">
    <property type="protein sequence ID" value="CCH01826.1"/>
    <property type="molecule type" value="Genomic_DNA"/>
</dbReference>
<feature type="transmembrane region" description="Helical" evidence="1">
    <location>
        <begin position="12"/>
        <end position="32"/>
    </location>
</feature>
<dbReference type="RefSeq" id="WP_015332925.1">
    <property type="nucleotide sequence ID" value="NC_020054.1"/>
</dbReference>
<feature type="transmembrane region" description="Helical" evidence="1">
    <location>
        <begin position="167"/>
        <end position="189"/>
    </location>
</feature>
<gene>
    <name evidence="2" type="ORF">FAES_3819</name>
</gene>
<dbReference type="KEGG" id="fae:FAES_3819"/>
<keyword evidence="3" id="KW-1185">Reference proteome</keyword>
<feature type="transmembrane region" description="Helical" evidence="1">
    <location>
        <begin position="38"/>
        <end position="64"/>
    </location>
</feature>
<evidence type="ECO:0000313" key="3">
    <source>
        <dbReference type="Proteomes" id="UP000011058"/>
    </source>
</evidence>